<keyword evidence="2" id="KW-1185">Reference proteome</keyword>
<dbReference type="SUPFAM" id="SSF52540">
    <property type="entry name" value="P-loop containing nucleoside triphosphate hydrolases"/>
    <property type="match status" value="1"/>
</dbReference>
<dbReference type="InterPro" id="IPR011009">
    <property type="entry name" value="Kinase-like_dom_sf"/>
</dbReference>
<evidence type="ECO:0008006" key="3">
    <source>
        <dbReference type="Google" id="ProtNLM"/>
    </source>
</evidence>
<sequence>MTEPEPAAIAETHCAVVTFIGDKAFKIKKPVDLGFLDFTTPQARKAVCHRELELNRRLAPDVYLDVAEVSDGAGRPCDWILVMRRMPADRRLSTLVRQGADVDDELRALAKMLAAFHSRAERGPRIDAAASAAGLERRWRDNLDEMSRFRGDPLEPDVLDDVAGRALGYIAGRAALFRARAEQRRNCDGHGDLIADDVFCLPDGPRALDCLEFDDRLRWVDGLDDACFLAMDLERLGAPRLGSRFLDLYAEFSAGPRSTSLEHHYTAYRALVRAKVACLRHEQGVVEEEQRARFLLTMAQWHLRVGQPRLILVGGLPGTGKSTLSGALADQLNGAIVRSDRVRKEINGIDPEARAGAAWEAGLYRPEISEMAYAAMLVRAREMLDMGETVVLDASWSSAAQRARARSVAADSSSPIAELRCTVGTSVAMDRIARRRGSGDPSDATGEIATTMAAHFDPWPEAAVIDTGHDPQRTAQLARSMIDDRAS</sequence>
<dbReference type="Pfam" id="PF13671">
    <property type="entry name" value="AAA_33"/>
    <property type="match status" value="1"/>
</dbReference>
<dbReference type="PANTHER" id="PTHR43883">
    <property type="entry name" value="SLR0207 PROTEIN"/>
    <property type="match status" value="1"/>
</dbReference>
<name>A0A1H0S9C9_9ACTN</name>
<dbReference type="EMBL" id="LT629710">
    <property type="protein sequence ID" value="SDP38402.1"/>
    <property type="molecule type" value="Genomic_DNA"/>
</dbReference>
<dbReference type="STRING" id="1090615.SAMN04515671_3974"/>
<proteinExistence type="predicted"/>
<dbReference type="InterPro" id="IPR052732">
    <property type="entry name" value="Cell-binding_unc_protein"/>
</dbReference>
<dbReference type="SUPFAM" id="SSF56112">
    <property type="entry name" value="Protein kinase-like (PK-like)"/>
    <property type="match status" value="1"/>
</dbReference>
<dbReference type="AlphaFoldDB" id="A0A1H0S9C9"/>
<organism evidence="1 2">
    <name type="scientific">Nakamurella panacisegetis</name>
    <dbReference type="NCBI Taxonomy" id="1090615"/>
    <lineage>
        <taxon>Bacteria</taxon>
        <taxon>Bacillati</taxon>
        <taxon>Actinomycetota</taxon>
        <taxon>Actinomycetes</taxon>
        <taxon>Nakamurellales</taxon>
        <taxon>Nakamurellaceae</taxon>
        <taxon>Nakamurella</taxon>
    </lineage>
</organism>
<protein>
    <recommendedName>
        <fullName evidence="3">Gluconate kinase</fullName>
    </recommendedName>
</protein>
<evidence type="ECO:0000313" key="1">
    <source>
        <dbReference type="EMBL" id="SDP38402.1"/>
    </source>
</evidence>
<evidence type="ECO:0000313" key="2">
    <source>
        <dbReference type="Proteomes" id="UP000198741"/>
    </source>
</evidence>
<reference evidence="1 2" key="1">
    <citation type="submission" date="2016-10" db="EMBL/GenBank/DDBJ databases">
        <authorList>
            <person name="de Groot N.N."/>
        </authorList>
    </citation>
    <scope>NUCLEOTIDE SEQUENCE [LARGE SCALE GENOMIC DNA]</scope>
    <source>
        <strain evidence="2">P4-7,KCTC 19426,CECT 7604</strain>
    </source>
</reference>
<dbReference type="InterPro" id="IPR027417">
    <property type="entry name" value="P-loop_NTPase"/>
</dbReference>
<dbReference type="Gene3D" id="3.40.50.300">
    <property type="entry name" value="P-loop containing nucleotide triphosphate hydrolases"/>
    <property type="match status" value="1"/>
</dbReference>
<accession>A0A1H0S9C9</accession>
<gene>
    <name evidence="1" type="ORF">SAMN04515671_3974</name>
</gene>
<dbReference type="Proteomes" id="UP000198741">
    <property type="component" value="Chromosome I"/>
</dbReference>
<dbReference type="OrthoDB" id="9810277at2"/>
<dbReference type="PANTHER" id="PTHR43883:SF1">
    <property type="entry name" value="GLUCONOKINASE"/>
    <property type="match status" value="1"/>
</dbReference>